<organism evidence="1 2">
    <name type="scientific">Glutinoglossum americanum</name>
    <dbReference type="NCBI Taxonomy" id="1670608"/>
    <lineage>
        <taxon>Eukaryota</taxon>
        <taxon>Fungi</taxon>
        <taxon>Dikarya</taxon>
        <taxon>Ascomycota</taxon>
        <taxon>Pezizomycotina</taxon>
        <taxon>Geoglossomycetes</taxon>
        <taxon>Geoglossales</taxon>
        <taxon>Geoglossaceae</taxon>
        <taxon>Glutinoglossum</taxon>
    </lineage>
</organism>
<dbReference type="InterPro" id="IPR013078">
    <property type="entry name" value="His_Pase_superF_clade-1"/>
</dbReference>
<dbReference type="Gene3D" id="3.40.50.1240">
    <property type="entry name" value="Phosphoglycerate mutase-like"/>
    <property type="match status" value="1"/>
</dbReference>
<dbReference type="EMBL" id="JAGHQL010000001">
    <property type="protein sequence ID" value="KAH0547777.1"/>
    <property type="molecule type" value="Genomic_DNA"/>
</dbReference>
<dbReference type="InterPro" id="IPR029033">
    <property type="entry name" value="His_PPase_superfam"/>
</dbReference>
<proteinExistence type="predicted"/>
<reference evidence="1" key="1">
    <citation type="submission" date="2021-03" db="EMBL/GenBank/DDBJ databases">
        <title>Comparative genomics and phylogenomic investigation of the class Geoglossomycetes provide insights into ecological specialization and systematics.</title>
        <authorList>
            <person name="Melie T."/>
            <person name="Pirro S."/>
            <person name="Miller A.N."/>
            <person name="Quandt A."/>
        </authorList>
    </citation>
    <scope>NUCLEOTIDE SEQUENCE</scope>
    <source>
        <strain evidence="1">GBOQ0MN5Z8</strain>
    </source>
</reference>
<evidence type="ECO:0000313" key="1">
    <source>
        <dbReference type="EMBL" id="KAH0547777.1"/>
    </source>
</evidence>
<dbReference type="Proteomes" id="UP000698800">
    <property type="component" value="Unassembled WGS sequence"/>
</dbReference>
<comment type="caution">
    <text evidence="1">The sequence shown here is derived from an EMBL/GenBank/DDBJ whole genome shotgun (WGS) entry which is preliminary data.</text>
</comment>
<sequence length="117" mass="13177">MDKESNNVTVTEDIAEWDYGEYEGLLVDQIKEQRRKQGLDVGSSFNIWRDGCEGGESPGRVIERLDRLIAKIKEHQQPYMNGEKAADVVLVHASTLMLATVAYNDFRLLMASSCVVL</sequence>
<evidence type="ECO:0000313" key="2">
    <source>
        <dbReference type="Proteomes" id="UP000698800"/>
    </source>
</evidence>
<keyword evidence="2" id="KW-1185">Reference proteome</keyword>
<gene>
    <name evidence="1" type="ORF">FGG08_000034</name>
</gene>
<dbReference type="Pfam" id="PF00300">
    <property type="entry name" value="His_Phos_1"/>
    <property type="match status" value="1"/>
</dbReference>
<accession>A0A9P8IE22</accession>
<name>A0A9P8IE22_9PEZI</name>
<dbReference type="OrthoDB" id="4818801at2759"/>
<dbReference type="SUPFAM" id="SSF53254">
    <property type="entry name" value="Phosphoglycerate mutase-like"/>
    <property type="match status" value="1"/>
</dbReference>
<protein>
    <submittedName>
        <fullName evidence="1">Uncharacterized protein</fullName>
    </submittedName>
</protein>
<dbReference type="AlphaFoldDB" id="A0A9P8IE22"/>